<dbReference type="Gene3D" id="3.40.33.10">
    <property type="entry name" value="CAP"/>
    <property type="match status" value="1"/>
</dbReference>
<dbReference type="AlphaFoldDB" id="A0A1M6BQY5"/>
<accession>A0A1M6BQY5</accession>
<evidence type="ECO:0000256" key="1">
    <source>
        <dbReference type="SAM" id="MobiDB-lite"/>
    </source>
</evidence>
<reference evidence="4 5" key="1">
    <citation type="submission" date="2016-11" db="EMBL/GenBank/DDBJ databases">
        <authorList>
            <person name="Jaros S."/>
            <person name="Januszkiewicz K."/>
            <person name="Wedrychowicz H."/>
        </authorList>
    </citation>
    <scope>NUCLEOTIDE SEQUENCE [LARGE SCALE GENOMIC DNA]</scope>
    <source>
        <strain evidence="4 5">DSM 19022</strain>
    </source>
</reference>
<feature type="domain" description="SH3b" evidence="3">
    <location>
        <begin position="95"/>
        <end position="164"/>
    </location>
</feature>
<dbReference type="PROSITE" id="PS51257">
    <property type="entry name" value="PROKAR_LIPOPROTEIN"/>
    <property type="match status" value="1"/>
</dbReference>
<dbReference type="SUPFAM" id="SSF55797">
    <property type="entry name" value="PR-1-like"/>
    <property type="match status" value="1"/>
</dbReference>
<dbReference type="InterPro" id="IPR003646">
    <property type="entry name" value="SH3-like_bac-type"/>
</dbReference>
<feature type="region of interest" description="Disordered" evidence="1">
    <location>
        <begin position="37"/>
        <end position="61"/>
    </location>
</feature>
<dbReference type="NCBIfam" id="TIGR02909">
    <property type="entry name" value="spore_YkwD"/>
    <property type="match status" value="1"/>
</dbReference>
<keyword evidence="2" id="KW-0732">Signal</keyword>
<dbReference type="Pfam" id="PF08239">
    <property type="entry name" value="SH3_3"/>
    <property type="match status" value="1"/>
</dbReference>
<sequence>MSRSRYKRLFAFMLCILVISLSLLGCANNQYTRRISTPNQENNNLINNRQNSNRNMTNNNLNEDGLGLNNITGPNNRRSNIWGNVDYNNRISASSEKADVSYGKVKVPNIVIRSGPGSNFSKVGTVTSNQKLNVYGKAGNWYIVQVPGTKNIGCVESKYVEPYPSGTEKKQIPNVTPPVVNNNTGNTGTEAGGGTTTGTGTTTGGGKNTGAGTTAEDASGTGVMTAEEKKILELCNAERAKVGAPALKANNDLTKLARMKSKDMVDKGYFSHQSPTYGSPFDMMKNYGISYMYAGENLAQNTTAEKAFQAWMNSEGHRKNILNPNFTELGVGIASADGSKMYTQMFIGK</sequence>
<dbReference type="Pfam" id="PF00188">
    <property type="entry name" value="CAP"/>
    <property type="match status" value="1"/>
</dbReference>
<dbReference type="InterPro" id="IPR014258">
    <property type="entry name" value="CAP_domain_YkwD-like"/>
</dbReference>
<protein>
    <submittedName>
        <fullName evidence="4">Uncharacterized protein, YkwD family</fullName>
    </submittedName>
</protein>
<organism evidence="4 5">
    <name type="scientific">Lutispora thermophila DSM 19022</name>
    <dbReference type="NCBI Taxonomy" id="1122184"/>
    <lineage>
        <taxon>Bacteria</taxon>
        <taxon>Bacillati</taxon>
        <taxon>Bacillota</taxon>
        <taxon>Clostridia</taxon>
        <taxon>Lutisporales</taxon>
        <taxon>Lutisporaceae</taxon>
        <taxon>Lutispora</taxon>
    </lineage>
</organism>
<dbReference type="InterPro" id="IPR014044">
    <property type="entry name" value="CAP_dom"/>
</dbReference>
<feature type="compositionally biased region" description="Low complexity" evidence="1">
    <location>
        <begin position="39"/>
        <end position="61"/>
    </location>
</feature>
<evidence type="ECO:0000313" key="4">
    <source>
        <dbReference type="EMBL" id="SHI51101.1"/>
    </source>
</evidence>
<dbReference type="RefSeq" id="WP_073024165.1">
    <property type="nucleotide sequence ID" value="NZ_FQZS01000004.1"/>
</dbReference>
<dbReference type="PANTHER" id="PTHR31157">
    <property type="entry name" value="SCP DOMAIN-CONTAINING PROTEIN"/>
    <property type="match status" value="1"/>
</dbReference>
<feature type="chain" id="PRO_5039486609" evidence="2">
    <location>
        <begin position="28"/>
        <end position="349"/>
    </location>
</feature>
<keyword evidence="5" id="KW-1185">Reference proteome</keyword>
<proteinExistence type="predicted"/>
<name>A0A1M6BQY5_9FIRM</name>
<dbReference type="InterPro" id="IPR035940">
    <property type="entry name" value="CAP_sf"/>
</dbReference>
<dbReference type="CDD" id="cd05379">
    <property type="entry name" value="CAP_bacterial"/>
    <property type="match status" value="1"/>
</dbReference>
<feature type="region of interest" description="Disordered" evidence="1">
    <location>
        <begin position="165"/>
        <end position="221"/>
    </location>
</feature>
<dbReference type="PANTHER" id="PTHR31157:SF1">
    <property type="entry name" value="SCP DOMAIN-CONTAINING PROTEIN"/>
    <property type="match status" value="1"/>
</dbReference>
<feature type="compositionally biased region" description="Gly residues" evidence="1">
    <location>
        <begin position="190"/>
        <end position="209"/>
    </location>
</feature>
<feature type="signal peptide" evidence="2">
    <location>
        <begin position="1"/>
        <end position="27"/>
    </location>
</feature>
<dbReference type="Gene3D" id="2.30.30.40">
    <property type="entry name" value="SH3 Domains"/>
    <property type="match status" value="1"/>
</dbReference>
<evidence type="ECO:0000259" key="3">
    <source>
        <dbReference type="PROSITE" id="PS51781"/>
    </source>
</evidence>
<evidence type="ECO:0000313" key="5">
    <source>
        <dbReference type="Proteomes" id="UP000184442"/>
    </source>
</evidence>
<evidence type="ECO:0000256" key="2">
    <source>
        <dbReference type="SAM" id="SignalP"/>
    </source>
</evidence>
<dbReference type="PROSITE" id="PS51781">
    <property type="entry name" value="SH3B"/>
    <property type="match status" value="1"/>
</dbReference>
<dbReference type="STRING" id="1122184.SAMN02745176_00491"/>
<gene>
    <name evidence="4" type="ORF">SAMN02745176_00491</name>
</gene>
<dbReference type="Proteomes" id="UP000184442">
    <property type="component" value="Unassembled WGS sequence"/>
</dbReference>
<dbReference type="EMBL" id="FQZS01000004">
    <property type="protein sequence ID" value="SHI51101.1"/>
    <property type="molecule type" value="Genomic_DNA"/>
</dbReference>